<name>A0ABR3S5E3_9PLEO</name>
<comment type="caution">
    <text evidence="3">The sequence shown here is derived from an EMBL/GenBank/DDBJ whole genome shotgun (WGS) entry which is preliminary data.</text>
</comment>
<organism evidence="3 4">
    <name type="scientific">Paraconiothyrium brasiliense</name>
    <dbReference type="NCBI Taxonomy" id="300254"/>
    <lineage>
        <taxon>Eukaryota</taxon>
        <taxon>Fungi</taxon>
        <taxon>Dikarya</taxon>
        <taxon>Ascomycota</taxon>
        <taxon>Pezizomycotina</taxon>
        <taxon>Dothideomycetes</taxon>
        <taxon>Pleosporomycetidae</taxon>
        <taxon>Pleosporales</taxon>
        <taxon>Massarineae</taxon>
        <taxon>Didymosphaeriaceae</taxon>
        <taxon>Paraconiothyrium</taxon>
    </lineage>
</organism>
<feature type="compositionally biased region" description="Basic and acidic residues" evidence="1">
    <location>
        <begin position="158"/>
        <end position="189"/>
    </location>
</feature>
<feature type="compositionally biased region" description="Pro residues" evidence="1">
    <location>
        <begin position="142"/>
        <end position="151"/>
    </location>
</feature>
<feature type="compositionally biased region" description="Basic and acidic residues" evidence="1">
    <location>
        <begin position="59"/>
        <end position="96"/>
    </location>
</feature>
<evidence type="ECO:0000256" key="2">
    <source>
        <dbReference type="SAM" id="SignalP"/>
    </source>
</evidence>
<reference evidence="3 4" key="1">
    <citation type="submission" date="2024-02" db="EMBL/GenBank/DDBJ databases">
        <title>De novo assembly and annotation of 12 fungi associated with fruit tree decline syndrome in Ontario, Canada.</title>
        <authorList>
            <person name="Sulman M."/>
            <person name="Ellouze W."/>
            <person name="Ilyukhin E."/>
        </authorList>
    </citation>
    <scope>NUCLEOTIDE SEQUENCE [LARGE SCALE GENOMIC DNA]</scope>
    <source>
        <strain evidence="3 4">M42-189</strain>
    </source>
</reference>
<proteinExistence type="predicted"/>
<evidence type="ECO:0000256" key="1">
    <source>
        <dbReference type="SAM" id="MobiDB-lite"/>
    </source>
</evidence>
<feature type="region of interest" description="Disordered" evidence="1">
    <location>
        <begin position="27"/>
        <end position="203"/>
    </location>
</feature>
<sequence>MKFHQTLALAALAGLVAASPITIEGESVAIREAQRGNPPPPPPPRGGNGGNGRGRPPPPRRDLSANENDKDFNVSNEPDTKRDVSDIITIDKREAQRGGPPPPPPPPGGNGGNGNPRRPPPRRNLSDIIAPALDRREAQRGGPPPPPPPPGENQGNENARRPPPRRDLSANGDDNLKISDVPDTKRSLSVDEEDFDIADEPDN</sequence>
<dbReference type="EMBL" id="JAKJXO020000001">
    <property type="protein sequence ID" value="KAL1611921.1"/>
    <property type="molecule type" value="Genomic_DNA"/>
</dbReference>
<feature type="compositionally biased region" description="Pro residues" evidence="1">
    <location>
        <begin position="99"/>
        <end position="108"/>
    </location>
</feature>
<dbReference type="Proteomes" id="UP001521785">
    <property type="component" value="Unassembled WGS sequence"/>
</dbReference>
<feature type="signal peptide" evidence="2">
    <location>
        <begin position="1"/>
        <end position="18"/>
    </location>
</feature>
<keyword evidence="4" id="KW-1185">Reference proteome</keyword>
<evidence type="ECO:0000313" key="4">
    <source>
        <dbReference type="Proteomes" id="UP001521785"/>
    </source>
</evidence>
<protein>
    <submittedName>
        <fullName evidence="3">Uncharacterized protein</fullName>
    </submittedName>
</protein>
<feature type="compositionally biased region" description="Acidic residues" evidence="1">
    <location>
        <begin position="190"/>
        <end position="203"/>
    </location>
</feature>
<accession>A0ABR3S5E3</accession>
<keyword evidence="2" id="KW-0732">Signal</keyword>
<gene>
    <name evidence="3" type="ORF">SLS60_000144</name>
</gene>
<feature type="chain" id="PRO_5045283452" evidence="2">
    <location>
        <begin position="19"/>
        <end position="203"/>
    </location>
</feature>
<evidence type="ECO:0000313" key="3">
    <source>
        <dbReference type="EMBL" id="KAL1611921.1"/>
    </source>
</evidence>